<dbReference type="Proteomes" id="UP000198943">
    <property type="component" value="Unassembled WGS sequence"/>
</dbReference>
<proteinExistence type="predicted"/>
<dbReference type="EMBL" id="FMYW01000005">
    <property type="protein sequence ID" value="SDC32319.1"/>
    <property type="molecule type" value="Genomic_DNA"/>
</dbReference>
<gene>
    <name evidence="2" type="ORF">SAMN04487864_1055</name>
</gene>
<organism evidence="2 3">
    <name type="scientific">Succiniclasticum ruminis</name>
    <dbReference type="NCBI Taxonomy" id="40841"/>
    <lineage>
        <taxon>Bacteria</taxon>
        <taxon>Bacillati</taxon>
        <taxon>Bacillota</taxon>
        <taxon>Negativicutes</taxon>
        <taxon>Acidaminococcales</taxon>
        <taxon>Acidaminococcaceae</taxon>
        <taxon>Succiniclasticum</taxon>
    </lineage>
</organism>
<sequence>MKMGIAYLTKKEAAVYLVVVLPWLFCYIKKARPKRVLFTIQN</sequence>
<dbReference type="AlphaFoldDB" id="A0A1G6KML4"/>
<feature type="transmembrane region" description="Helical" evidence="1">
    <location>
        <begin position="13"/>
        <end position="28"/>
    </location>
</feature>
<protein>
    <submittedName>
        <fullName evidence="2">Uncharacterized protein</fullName>
    </submittedName>
</protein>
<keyword evidence="3" id="KW-1185">Reference proteome</keyword>
<evidence type="ECO:0000313" key="2">
    <source>
        <dbReference type="EMBL" id="SDC32319.1"/>
    </source>
</evidence>
<keyword evidence="1" id="KW-0472">Membrane</keyword>
<keyword evidence="1" id="KW-1133">Transmembrane helix</keyword>
<reference evidence="3" key="1">
    <citation type="submission" date="2016-10" db="EMBL/GenBank/DDBJ databases">
        <authorList>
            <person name="Varghese N."/>
            <person name="Submissions S."/>
        </authorList>
    </citation>
    <scope>NUCLEOTIDE SEQUENCE [LARGE SCALE GENOMIC DNA]</scope>
    <source>
        <strain evidence="3">DSM 11005</strain>
    </source>
</reference>
<keyword evidence="1" id="KW-0812">Transmembrane</keyword>
<name>A0A1G6KML4_9FIRM</name>
<evidence type="ECO:0000256" key="1">
    <source>
        <dbReference type="SAM" id="Phobius"/>
    </source>
</evidence>
<accession>A0A1G6KML4</accession>
<evidence type="ECO:0000313" key="3">
    <source>
        <dbReference type="Proteomes" id="UP000198943"/>
    </source>
</evidence>